<organism evidence="1">
    <name type="scientific">Arundo donax</name>
    <name type="common">Giant reed</name>
    <name type="synonym">Donax arundinaceus</name>
    <dbReference type="NCBI Taxonomy" id="35708"/>
    <lineage>
        <taxon>Eukaryota</taxon>
        <taxon>Viridiplantae</taxon>
        <taxon>Streptophyta</taxon>
        <taxon>Embryophyta</taxon>
        <taxon>Tracheophyta</taxon>
        <taxon>Spermatophyta</taxon>
        <taxon>Magnoliopsida</taxon>
        <taxon>Liliopsida</taxon>
        <taxon>Poales</taxon>
        <taxon>Poaceae</taxon>
        <taxon>PACMAD clade</taxon>
        <taxon>Arundinoideae</taxon>
        <taxon>Arundineae</taxon>
        <taxon>Arundo</taxon>
    </lineage>
</organism>
<reference evidence="1" key="1">
    <citation type="submission" date="2014-09" db="EMBL/GenBank/DDBJ databases">
        <authorList>
            <person name="Magalhaes I.L.F."/>
            <person name="Oliveira U."/>
            <person name="Santos F.R."/>
            <person name="Vidigal T.H.D.A."/>
            <person name="Brescovit A.D."/>
            <person name="Santos A.J."/>
        </authorList>
    </citation>
    <scope>NUCLEOTIDE SEQUENCE</scope>
    <source>
        <tissue evidence="1">Shoot tissue taken approximately 20 cm above the soil surface</tissue>
    </source>
</reference>
<dbReference type="EMBL" id="GBRH01265176">
    <property type="protein sequence ID" value="JAD32719.1"/>
    <property type="molecule type" value="Transcribed_RNA"/>
</dbReference>
<evidence type="ECO:0000313" key="1">
    <source>
        <dbReference type="EMBL" id="JAD32719.1"/>
    </source>
</evidence>
<accession>A0A0A8YZY7</accession>
<dbReference type="AlphaFoldDB" id="A0A0A8YZY7"/>
<reference evidence="1" key="2">
    <citation type="journal article" date="2015" name="Data Brief">
        <title>Shoot transcriptome of the giant reed, Arundo donax.</title>
        <authorList>
            <person name="Barrero R.A."/>
            <person name="Guerrero F.D."/>
            <person name="Moolhuijzen P."/>
            <person name="Goolsby J.A."/>
            <person name="Tidwell J."/>
            <person name="Bellgard S.E."/>
            <person name="Bellgard M.I."/>
        </authorList>
    </citation>
    <scope>NUCLEOTIDE SEQUENCE</scope>
    <source>
        <tissue evidence="1">Shoot tissue taken approximately 20 cm above the soil surface</tissue>
    </source>
</reference>
<sequence>MLSGKCDCDTSCAIYGEDRNILFSCSKFSLVMII</sequence>
<proteinExistence type="predicted"/>
<name>A0A0A8YZY7_ARUDO</name>
<protein>
    <submittedName>
        <fullName evidence="1">Uncharacterized protein</fullName>
    </submittedName>
</protein>